<evidence type="ECO:0000256" key="2">
    <source>
        <dbReference type="SAM" id="Phobius"/>
    </source>
</evidence>
<comment type="caution">
    <text evidence="3">The sequence shown here is derived from an EMBL/GenBank/DDBJ whole genome shotgun (WGS) entry which is preliminary data.</text>
</comment>
<dbReference type="Proteomes" id="UP001596447">
    <property type="component" value="Unassembled WGS sequence"/>
</dbReference>
<dbReference type="AlphaFoldDB" id="A0ABD5Z753"/>
<keyword evidence="2" id="KW-0812">Transmembrane</keyword>
<evidence type="ECO:0000313" key="3">
    <source>
        <dbReference type="EMBL" id="MFC7200873.1"/>
    </source>
</evidence>
<feature type="transmembrane region" description="Helical" evidence="2">
    <location>
        <begin position="7"/>
        <end position="25"/>
    </location>
</feature>
<keyword evidence="2" id="KW-0472">Membrane</keyword>
<name>A0ABD5Z753_9EURY</name>
<sequence length="94" mass="9845">MRALPTAVAVVLVNDFLLFVLPGLLAEVSSAGPGGSALPLLATLLVVVLLLVAVAARSTERADPSFEPKSGRGDRRTVHDDVLATLVGRRETEE</sequence>
<organism evidence="3 4">
    <name type="scientific">Halospeciosus flavus</name>
    <dbReference type="NCBI Taxonomy" id="3032283"/>
    <lineage>
        <taxon>Archaea</taxon>
        <taxon>Methanobacteriati</taxon>
        <taxon>Methanobacteriota</taxon>
        <taxon>Stenosarchaea group</taxon>
        <taxon>Halobacteria</taxon>
        <taxon>Halobacteriales</taxon>
        <taxon>Halobacteriaceae</taxon>
        <taxon>Halospeciosus</taxon>
    </lineage>
</organism>
<protein>
    <submittedName>
        <fullName evidence="3">Uncharacterized protein</fullName>
    </submittedName>
</protein>
<keyword evidence="4" id="KW-1185">Reference proteome</keyword>
<accession>A0ABD5Z753</accession>
<dbReference type="RefSeq" id="WP_279527636.1">
    <property type="nucleotide sequence ID" value="NZ_CP122312.1"/>
</dbReference>
<dbReference type="EMBL" id="JBHTAR010000011">
    <property type="protein sequence ID" value="MFC7200873.1"/>
    <property type="molecule type" value="Genomic_DNA"/>
</dbReference>
<gene>
    <name evidence="3" type="ORF">ACFQJ9_15905</name>
</gene>
<reference evidence="3 4" key="1">
    <citation type="journal article" date="2019" name="Int. J. Syst. Evol. Microbiol.">
        <title>The Global Catalogue of Microorganisms (GCM) 10K type strain sequencing project: providing services to taxonomists for standard genome sequencing and annotation.</title>
        <authorList>
            <consortium name="The Broad Institute Genomics Platform"/>
            <consortium name="The Broad Institute Genome Sequencing Center for Infectious Disease"/>
            <person name="Wu L."/>
            <person name="Ma J."/>
        </authorList>
    </citation>
    <scope>NUCLEOTIDE SEQUENCE [LARGE SCALE GENOMIC DNA]</scope>
    <source>
        <strain evidence="3 4">XZGYJ-43</strain>
    </source>
</reference>
<keyword evidence="2" id="KW-1133">Transmembrane helix</keyword>
<proteinExistence type="predicted"/>
<evidence type="ECO:0000313" key="4">
    <source>
        <dbReference type="Proteomes" id="UP001596447"/>
    </source>
</evidence>
<feature type="transmembrane region" description="Helical" evidence="2">
    <location>
        <begin position="37"/>
        <end position="56"/>
    </location>
</feature>
<evidence type="ECO:0000256" key="1">
    <source>
        <dbReference type="SAM" id="MobiDB-lite"/>
    </source>
</evidence>
<feature type="region of interest" description="Disordered" evidence="1">
    <location>
        <begin position="58"/>
        <end position="80"/>
    </location>
</feature>